<evidence type="ECO:0000256" key="2">
    <source>
        <dbReference type="ARBA" id="ARBA00022630"/>
    </source>
</evidence>
<dbReference type="SUPFAM" id="SSF55103">
    <property type="entry name" value="FAD-linked oxidases, C-terminal domain"/>
    <property type="match status" value="1"/>
</dbReference>
<dbReference type="Pfam" id="PF01565">
    <property type="entry name" value="FAD_binding_4"/>
    <property type="match status" value="1"/>
</dbReference>
<sequence length="543" mass="56108">MASETQAGQDGAAALPLPPMKWDAWGDPALAKPLPEDVKGLLAAALGVSAVAAAALLAAEDVRLRPSALAAEDVTALAAVVGAAHLSTADADRLPRAGGKSTPDLLRRRSREPQDAPDAVLLPGSEEEIAAVLAVCAERRIAVVPFGGGTSVVGGLDPVRGSFGAVVSLDLRRLDALHALDEVSGEAVLGAGLTGPRAEELLAERGWELGHYPQSFRYATVGGFAATRSSGQDSAGHGRFDEMVRGLRVVTPAGVLDLGRAPASAAGPDLRELFLGSEGVFGVITRVRVRIHPLPAAKVHEAWSFPDFATGAAALRAVEQQGTGPTVIRLSDEAETAVNLAMTEKIGGTQVTGGCLAVTVFEGAKEQAEARHERTRAVMLAAGGTSLGAEPAVGWEHGRFSAPYLRDALLDSGALCETLETATDWANLDRLRTAVTAALQAGLGANGLVLCHISHVYPTGASLYFTVVGAQQGDPIAQWDAAKRAACDAIMANGGTITHHHAVGADHRPWMEQEIGPLGVKILRAVKDAVDPVGILNPGKLIP</sequence>
<keyword evidence="2" id="KW-0285">Flavoprotein</keyword>
<comment type="similarity">
    <text evidence="1">Belongs to the FAD-binding oxidoreductase/transferase type 4 family.</text>
</comment>
<proteinExistence type="inferred from homology"/>
<dbReference type="InterPro" id="IPR016164">
    <property type="entry name" value="FAD-linked_Oxase-like_C"/>
</dbReference>
<dbReference type="Gene3D" id="3.30.465.10">
    <property type="match status" value="1"/>
</dbReference>
<dbReference type="PROSITE" id="PS51387">
    <property type="entry name" value="FAD_PCMH"/>
    <property type="match status" value="1"/>
</dbReference>
<dbReference type="InterPro" id="IPR025650">
    <property type="entry name" value="Alkyl-DHAP_Synthase"/>
</dbReference>
<feature type="region of interest" description="Disordered" evidence="5">
    <location>
        <begin position="92"/>
        <end position="117"/>
    </location>
</feature>
<dbReference type="PANTHER" id="PTHR46568">
    <property type="entry name" value="ALKYLDIHYDROXYACETONEPHOSPHATE SYNTHASE, PEROXISOMAL"/>
    <property type="match status" value="1"/>
</dbReference>
<dbReference type="InterPro" id="IPR016167">
    <property type="entry name" value="FAD-bd_PCMH_sub1"/>
</dbReference>
<evidence type="ECO:0000259" key="6">
    <source>
        <dbReference type="PROSITE" id="PS51387"/>
    </source>
</evidence>
<gene>
    <name evidence="7" type="ORF">GCM10009663_49300</name>
</gene>
<feature type="domain" description="FAD-binding PCMH-type" evidence="6">
    <location>
        <begin position="113"/>
        <end position="294"/>
    </location>
</feature>
<keyword evidence="3" id="KW-0274">FAD</keyword>
<dbReference type="InterPro" id="IPR004113">
    <property type="entry name" value="FAD-bd_oxidored_4_C"/>
</dbReference>
<accession>A0ABN1TU20</accession>
<name>A0ABN1TU20_9ACTN</name>
<evidence type="ECO:0000313" key="7">
    <source>
        <dbReference type="EMBL" id="GAA1100802.1"/>
    </source>
</evidence>
<dbReference type="InterPro" id="IPR016169">
    <property type="entry name" value="FAD-bd_PCMH_sub2"/>
</dbReference>
<reference evidence="7 8" key="1">
    <citation type="journal article" date="2019" name="Int. J. Syst. Evol. Microbiol.">
        <title>The Global Catalogue of Microorganisms (GCM) 10K type strain sequencing project: providing services to taxonomists for standard genome sequencing and annotation.</title>
        <authorList>
            <consortium name="The Broad Institute Genomics Platform"/>
            <consortium name="The Broad Institute Genome Sequencing Center for Infectious Disease"/>
            <person name="Wu L."/>
            <person name="Ma J."/>
        </authorList>
    </citation>
    <scope>NUCLEOTIDE SEQUENCE [LARGE SCALE GENOMIC DNA]</scope>
    <source>
        <strain evidence="7 8">JCM 13002</strain>
    </source>
</reference>
<dbReference type="InterPro" id="IPR036318">
    <property type="entry name" value="FAD-bd_PCMH-like_sf"/>
</dbReference>
<dbReference type="EMBL" id="BAAALD010000053">
    <property type="protein sequence ID" value="GAA1100802.1"/>
    <property type="molecule type" value="Genomic_DNA"/>
</dbReference>
<keyword evidence="8" id="KW-1185">Reference proteome</keyword>
<dbReference type="Proteomes" id="UP001499987">
    <property type="component" value="Unassembled WGS sequence"/>
</dbReference>
<evidence type="ECO:0000256" key="1">
    <source>
        <dbReference type="ARBA" id="ARBA00008000"/>
    </source>
</evidence>
<evidence type="ECO:0000256" key="3">
    <source>
        <dbReference type="ARBA" id="ARBA00022827"/>
    </source>
</evidence>
<evidence type="ECO:0000256" key="5">
    <source>
        <dbReference type="SAM" id="MobiDB-lite"/>
    </source>
</evidence>
<dbReference type="Gene3D" id="3.30.70.3450">
    <property type="match status" value="1"/>
</dbReference>
<evidence type="ECO:0000256" key="4">
    <source>
        <dbReference type="ARBA" id="ARBA00023002"/>
    </source>
</evidence>
<feature type="compositionally biased region" description="Basic and acidic residues" evidence="5">
    <location>
        <begin position="105"/>
        <end position="114"/>
    </location>
</feature>
<dbReference type="InterPro" id="IPR016171">
    <property type="entry name" value="Vanillyl_alc_oxidase_C-sub2"/>
</dbReference>
<dbReference type="InterPro" id="IPR016166">
    <property type="entry name" value="FAD-bd_PCMH"/>
</dbReference>
<dbReference type="RefSeq" id="WP_425555239.1">
    <property type="nucleotide sequence ID" value="NZ_BAAALD010000053.1"/>
</dbReference>
<dbReference type="Pfam" id="PF02913">
    <property type="entry name" value="FAD-oxidase_C"/>
    <property type="match status" value="1"/>
</dbReference>
<keyword evidence="4" id="KW-0560">Oxidoreductase</keyword>
<dbReference type="Gene3D" id="3.30.300.330">
    <property type="match status" value="1"/>
</dbReference>
<dbReference type="InterPro" id="IPR006094">
    <property type="entry name" value="Oxid_FAD_bind_N"/>
</dbReference>
<dbReference type="PANTHER" id="PTHR46568:SF1">
    <property type="entry name" value="ALKYLDIHYDROXYACETONEPHOSPHATE SYNTHASE, PEROXISOMAL"/>
    <property type="match status" value="1"/>
</dbReference>
<dbReference type="Gene3D" id="1.10.45.10">
    <property type="entry name" value="Vanillyl-alcohol Oxidase, Chain A, domain 4"/>
    <property type="match status" value="1"/>
</dbReference>
<dbReference type="SUPFAM" id="SSF56176">
    <property type="entry name" value="FAD-binding/transporter-associated domain-like"/>
    <property type="match status" value="1"/>
</dbReference>
<organism evidence="7 8">
    <name type="scientific">Kitasatospora arboriphila</name>
    <dbReference type="NCBI Taxonomy" id="258052"/>
    <lineage>
        <taxon>Bacteria</taxon>
        <taxon>Bacillati</taxon>
        <taxon>Actinomycetota</taxon>
        <taxon>Actinomycetes</taxon>
        <taxon>Kitasatosporales</taxon>
        <taxon>Streptomycetaceae</taxon>
        <taxon>Kitasatospora</taxon>
    </lineage>
</organism>
<protein>
    <submittedName>
        <fullName evidence="7">FAD-binding oxidoreductase</fullName>
    </submittedName>
</protein>
<comment type="caution">
    <text evidence="7">The sequence shown here is derived from an EMBL/GenBank/DDBJ whole genome shotgun (WGS) entry which is preliminary data.</text>
</comment>
<dbReference type="Gene3D" id="3.30.43.10">
    <property type="entry name" value="Uridine Diphospho-n-acetylenolpyruvylglucosamine Reductase, domain 2"/>
    <property type="match status" value="1"/>
</dbReference>
<evidence type="ECO:0000313" key="8">
    <source>
        <dbReference type="Proteomes" id="UP001499987"/>
    </source>
</evidence>